<dbReference type="Gene3D" id="3.80.10.10">
    <property type="entry name" value="Ribonuclease Inhibitor"/>
    <property type="match status" value="1"/>
</dbReference>
<dbReference type="OrthoDB" id="2374791at2759"/>
<gene>
    <name evidence="1" type="ORF">RirG_137730</name>
</gene>
<proteinExistence type="predicted"/>
<sequence>MTRQPITNILSSFINLKELELDCGRYCSWNCLENLCLPFLQILKAKTIPGEKLASLIENTGGYLNEISIEFSLPEEINNKKIIQAIYKKCPKLKYLKSIFLGENITEFEKILINCQYLDELFISVDNLFEPDKLFEILTKSSPTSLYKFRIWNLSKPESLKLFFDNWKGRHPMSFLEFDFKNGRDFTSDLLDLIKKYKGERVIANYSFRR</sequence>
<accession>A0A015J614</accession>
<dbReference type="AlphaFoldDB" id="A0A015J614"/>
<comment type="caution">
    <text evidence="1">The sequence shown here is derived from an EMBL/GenBank/DDBJ whole genome shotgun (WGS) entry which is preliminary data.</text>
</comment>
<dbReference type="Proteomes" id="UP000022910">
    <property type="component" value="Unassembled WGS sequence"/>
</dbReference>
<evidence type="ECO:0000313" key="2">
    <source>
        <dbReference type="Proteomes" id="UP000022910"/>
    </source>
</evidence>
<dbReference type="HOGENOM" id="CLU_028913_4_0_1"/>
<evidence type="ECO:0000313" key="1">
    <source>
        <dbReference type="EMBL" id="EXX64977.1"/>
    </source>
</evidence>
<dbReference type="EMBL" id="JEMT01022638">
    <property type="protein sequence ID" value="EXX64977.1"/>
    <property type="molecule type" value="Genomic_DNA"/>
</dbReference>
<reference evidence="1 2" key="1">
    <citation type="submission" date="2014-02" db="EMBL/GenBank/DDBJ databases">
        <title>Single nucleus genome sequencing reveals high similarity among nuclei of an endomycorrhizal fungus.</title>
        <authorList>
            <person name="Lin K."/>
            <person name="Geurts R."/>
            <person name="Zhang Z."/>
            <person name="Limpens E."/>
            <person name="Saunders D.G."/>
            <person name="Mu D."/>
            <person name="Pang E."/>
            <person name="Cao H."/>
            <person name="Cha H."/>
            <person name="Lin T."/>
            <person name="Zhou Q."/>
            <person name="Shang Y."/>
            <person name="Li Y."/>
            <person name="Ivanov S."/>
            <person name="Sharma T."/>
            <person name="Velzen R.V."/>
            <person name="Ruijter N.D."/>
            <person name="Aanen D.K."/>
            <person name="Win J."/>
            <person name="Kamoun S."/>
            <person name="Bisseling T."/>
            <person name="Huang S."/>
        </authorList>
    </citation>
    <scope>NUCLEOTIDE SEQUENCE [LARGE SCALE GENOMIC DNA]</scope>
    <source>
        <strain evidence="2">DAOM197198w</strain>
    </source>
</reference>
<protein>
    <submittedName>
        <fullName evidence="1">Uncharacterized protein</fullName>
    </submittedName>
</protein>
<name>A0A015J614_RHIIW</name>
<keyword evidence="2" id="KW-1185">Reference proteome</keyword>
<dbReference type="InterPro" id="IPR032675">
    <property type="entry name" value="LRR_dom_sf"/>
</dbReference>
<organism evidence="1 2">
    <name type="scientific">Rhizophagus irregularis (strain DAOM 197198w)</name>
    <name type="common">Glomus intraradices</name>
    <dbReference type="NCBI Taxonomy" id="1432141"/>
    <lineage>
        <taxon>Eukaryota</taxon>
        <taxon>Fungi</taxon>
        <taxon>Fungi incertae sedis</taxon>
        <taxon>Mucoromycota</taxon>
        <taxon>Glomeromycotina</taxon>
        <taxon>Glomeromycetes</taxon>
        <taxon>Glomerales</taxon>
        <taxon>Glomeraceae</taxon>
        <taxon>Rhizophagus</taxon>
    </lineage>
</organism>